<dbReference type="PROSITE" id="PS50835">
    <property type="entry name" value="IG_LIKE"/>
    <property type="match status" value="4"/>
</dbReference>
<gene>
    <name evidence="4" type="ORF">GDO81_001784</name>
</gene>
<organism evidence="4 5">
    <name type="scientific">Engystomops pustulosus</name>
    <name type="common">Tungara frog</name>
    <name type="synonym">Physalaemus pustulosus</name>
    <dbReference type="NCBI Taxonomy" id="76066"/>
    <lineage>
        <taxon>Eukaryota</taxon>
        <taxon>Metazoa</taxon>
        <taxon>Chordata</taxon>
        <taxon>Craniata</taxon>
        <taxon>Vertebrata</taxon>
        <taxon>Euteleostomi</taxon>
        <taxon>Amphibia</taxon>
        <taxon>Batrachia</taxon>
        <taxon>Anura</taxon>
        <taxon>Neobatrachia</taxon>
        <taxon>Hyloidea</taxon>
        <taxon>Leptodactylidae</taxon>
        <taxon>Leiuperinae</taxon>
        <taxon>Engystomops</taxon>
    </lineage>
</organism>
<dbReference type="InterPro" id="IPR003006">
    <property type="entry name" value="Ig/MHC_CS"/>
</dbReference>
<evidence type="ECO:0000259" key="3">
    <source>
        <dbReference type="PROSITE" id="PS50835"/>
    </source>
</evidence>
<feature type="domain" description="Ig-like" evidence="3">
    <location>
        <begin position="113"/>
        <end position="207"/>
    </location>
</feature>
<dbReference type="PROSITE" id="PS00290">
    <property type="entry name" value="IG_MHC"/>
    <property type="match status" value="3"/>
</dbReference>
<feature type="domain" description="Ig-like" evidence="3">
    <location>
        <begin position="217"/>
        <end position="314"/>
    </location>
</feature>
<protein>
    <recommendedName>
        <fullName evidence="3">Ig-like domain-containing protein</fullName>
    </recommendedName>
</protein>
<accession>A0AAV7DFM0</accession>
<keyword evidence="5" id="KW-1185">Reference proteome</keyword>
<evidence type="ECO:0000256" key="2">
    <source>
        <dbReference type="ARBA" id="ARBA00023319"/>
    </source>
</evidence>
<dbReference type="FunFam" id="2.60.40.10:FF:000283">
    <property type="entry name" value="Immunoglobulin kappa constant"/>
    <property type="match status" value="1"/>
</dbReference>
<feature type="domain" description="Ig-like" evidence="3">
    <location>
        <begin position="323"/>
        <end position="419"/>
    </location>
</feature>
<evidence type="ECO:0000313" key="5">
    <source>
        <dbReference type="Proteomes" id="UP000824782"/>
    </source>
</evidence>
<comment type="caution">
    <text evidence="4">The sequence shown here is derived from an EMBL/GenBank/DDBJ whole genome shotgun (WGS) entry which is preliminary data.</text>
</comment>
<dbReference type="InterPro" id="IPR050380">
    <property type="entry name" value="Immune_Resp_Modulators"/>
</dbReference>
<sequence length="424" mass="46643">ASVSGPSVFPLVPCCNSVTSDKVSIGCLSTGYLPTPVEVQWNSGSITSGIRNSPAILGSQGTYLSTSLLTIPASEWTSDKKYVCTVNHKPSGVKVNKEIEACTSTSPSPSIEPKVSVMQASCGENGSVDLVCLISGYAPKDINVQWLLNGATTSIVPYNSTPYKEEDGTFGSRSKVSVPKDDWNAGDVYTCKVHHPASDTKTEDTIKKCATSETVIPKVTLVPPSPKDILITKQPKVICQVSQMESTDSLTIKWTRGDGKRPLAFMSDPEMDYLGKYSMRSTLKINLADWLSGMTFTCIVQNSDLPTPIEKTIKKIDEQSTDPSVYIFPPPPEELAISDFVSITCYVKGFKPKGLYVQWLKQNVVQEEEYYKNTEPMQQEGEDFYYMYSTLMIEKSDWNRGATFTCNAVHNKITSTDVKRSRGK</sequence>
<keyword evidence="2" id="KW-0393">Immunoglobulin domain</keyword>
<dbReference type="InterPro" id="IPR013783">
    <property type="entry name" value="Ig-like_fold"/>
</dbReference>
<dbReference type="EMBL" id="WNYA01000001">
    <property type="protein sequence ID" value="KAG8596245.1"/>
    <property type="molecule type" value="Genomic_DNA"/>
</dbReference>
<dbReference type="AlphaFoldDB" id="A0AAV7DFM0"/>
<dbReference type="Proteomes" id="UP000824782">
    <property type="component" value="Unassembled WGS sequence"/>
</dbReference>
<dbReference type="FunFam" id="2.60.40.10:FF:000998">
    <property type="entry name" value="Immunoglobulin heavy constant epsilon"/>
    <property type="match status" value="1"/>
</dbReference>
<reference evidence="4" key="1">
    <citation type="thesis" date="2020" institute="ProQuest LLC" country="789 East Eisenhower Parkway, Ann Arbor, MI, USA">
        <title>Comparative Genomics and Chromosome Evolution.</title>
        <authorList>
            <person name="Mudd A.B."/>
        </authorList>
    </citation>
    <scope>NUCLEOTIDE SEQUENCE</scope>
    <source>
        <strain evidence="4">237g6f4</strain>
        <tissue evidence="4">Blood</tissue>
    </source>
</reference>
<dbReference type="PANTHER" id="PTHR23411">
    <property type="entry name" value="TAPASIN"/>
    <property type="match status" value="1"/>
</dbReference>
<evidence type="ECO:0000256" key="1">
    <source>
        <dbReference type="ARBA" id="ARBA00023157"/>
    </source>
</evidence>
<dbReference type="Gene3D" id="2.60.40.10">
    <property type="entry name" value="Immunoglobulins"/>
    <property type="match status" value="4"/>
</dbReference>
<dbReference type="InterPro" id="IPR007110">
    <property type="entry name" value="Ig-like_dom"/>
</dbReference>
<dbReference type="InterPro" id="IPR036179">
    <property type="entry name" value="Ig-like_dom_sf"/>
</dbReference>
<dbReference type="InterPro" id="IPR003597">
    <property type="entry name" value="Ig_C1-set"/>
</dbReference>
<dbReference type="SMART" id="SM00407">
    <property type="entry name" value="IGc1"/>
    <property type="match status" value="3"/>
</dbReference>
<feature type="domain" description="Ig-like" evidence="3">
    <location>
        <begin position="6"/>
        <end position="100"/>
    </location>
</feature>
<dbReference type="CDD" id="cd05768">
    <property type="entry name" value="IgC1_CH3_IgAGD_CH4_IgAEM"/>
    <property type="match status" value="1"/>
</dbReference>
<dbReference type="SUPFAM" id="SSF48726">
    <property type="entry name" value="Immunoglobulin"/>
    <property type="match status" value="4"/>
</dbReference>
<evidence type="ECO:0000313" key="4">
    <source>
        <dbReference type="EMBL" id="KAG8596245.1"/>
    </source>
</evidence>
<keyword evidence="1" id="KW-1015">Disulfide bond</keyword>
<dbReference type="FunFam" id="2.60.40.10:FF:000463">
    <property type="entry name" value="Immunoglobulin heavy constant gamma 1"/>
    <property type="match status" value="2"/>
</dbReference>
<dbReference type="Pfam" id="PF07654">
    <property type="entry name" value="C1-set"/>
    <property type="match status" value="4"/>
</dbReference>
<name>A0AAV7DFM0_ENGPU</name>
<proteinExistence type="predicted"/>
<feature type="non-terminal residue" evidence="4">
    <location>
        <position position="1"/>
    </location>
</feature>